<protein>
    <submittedName>
        <fullName evidence="1">Uncharacterized protein</fullName>
    </submittedName>
</protein>
<organism evidence="1">
    <name type="scientific">Anguilla anguilla</name>
    <name type="common">European freshwater eel</name>
    <name type="synonym">Muraena anguilla</name>
    <dbReference type="NCBI Taxonomy" id="7936"/>
    <lineage>
        <taxon>Eukaryota</taxon>
        <taxon>Metazoa</taxon>
        <taxon>Chordata</taxon>
        <taxon>Craniata</taxon>
        <taxon>Vertebrata</taxon>
        <taxon>Euteleostomi</taxon>
        <taxon>Actinopterygii</taxon>
        <taxon>Neopterygii</taxon>
        <taxon>Teleostei</taxon>
        <taxon>Anguilliformes</taxon>
        <taxon>Anguillidae</taxon>
        <taxon>Anguilla</taxon>
    </lineage>
</organism>
<evidence type="ECO:0000313" key="1">
    <source>
        <dbReference type="EMBL" id="JAH94581.1"/>
    </source>
</evidence>
<name>A0A0E9WWH8_ANGAN</name>
<reference evidence="1" key="2">
    <citation type="journal article" date="2015" name="Fish Shellfish Immunol.">
        <title>Early steps in the European eel (Anguilla anguilla)-Vibrio vulnificus interaction in the gills: Role of the RtxA13 toxin.</title>
        <authorList>
            <person name="Callol A."/>
            <person name="Pajuelo D."/>
            <person name="Ebbesson L."/>
            <person name="Teles M."/>
            <person name="MacKenzie S."/>
            <person name="Amaro C."/>
        </authorList>
    </citation>
    <scope>NUCLEOTIDE SEQUENCE</scope>
</reference>
<accession>A0A0E9WWH8</accession>
<sequence length="56" mass="6755">MLFSVHDWSLVYLSPRSGMVVNWCPSGRKSFSFNQYFNQYFINSQYYCIKQSRKSK</sequence>
<reference evidence="1" key="1">
    <citation type="submission" date="2014-11" db="EMBL/GenBank/DDBJ databases">
        <authorList>
            <person name="Amaro Gonzalez C."/>
        </authorList>
    </citation>
    <scope>NUCLEOTIDE SEQUENCE</scope>
</reference>
<proteinExistence type="predicted"/>
<dbReference type="AlphaFoldDB" id="A0A0E9WWH8"/>
<dbReference type="EMBL" id="GBXM01013996">
    <property type="protein sequence ID" value="JAH94581.1"/>
    <property type="molecule type" value="Transcribed_RNA"/>
</dbReference>